<dbReference type="InterPro" id="IPR008920">
    <property type="entry name" value="TF_FadR/GntR_C"/>
</dbReference>
<comment type="caution">
    <text evidence="5">The sequence shown here is derived from an EMBL/GenBank/DDBJ whole genome shotgun (WGS) entry which is preliminary data.</text>
</comment>
<dbReference type="CDD" id="cd07377">
    <property type="entry name" value="WHTH_GntR"/>
    <property type="match status" value="1"/>
</dbReference>
<evidence type="ECO:0000256" key="1">
    <source>
        <dbReference type="ARBA" id="ARBA00023015"/>
    </source>
</evidence>
<evidence type="ECO:0000259" key="4">
    <source>
        <dbReference type="PROSITE" id="PS50949"/>
    </source>
</evidence>
<evidence type="ECO:0000313" key="5">
    <source>
        <dbReference type="EMBL" id="MBJ7599465.1"/>
    </source>
</evidence>
<accession>A0A934N3R3</accession>
<dbReference type="RefSeq" id="WP_338202961.1">
    <property type="nucleotide sequence ID" value="NZ_JAEKNR010000155.1"/>
</dbReference>
<dbReference type="Proteomes" id="UP000612893">
    <property type="component" value="Unassembled WGS sequence"/>
</dbReference>
<organism evidence="5 6">
    <name type="scientific">Candidatus Nephthysia bennettiae</name>
    <dbReference type="NCBI Taxonomy" id="3127016"/>
    <lineage>
        <taxon>Bacteria</taxon>
        <taxon>Bacillati</taxon>
        <taxon>Candidatus Dormiibacterota</taxon>
        <taxon>Candidatus Dormibacteria</taxon>
        <taxon>Candidatus Dormibacterales</taxon>
        <taxon>Candidatus Dormibacteraceae</taxon>
        <taxon>Candidatus Nephthysia</taxon>
    </lineage>
</organism>
<dbReference type="SUPFAM" id="SSF46785">
    <property type="entry name" value="Winged helix' DNA-binding domain"/>
    <property type="match status" value="1"/>
</dbReference>
<dbReference type="GO" id="GO:0003677">
    <property type="term" value="F:DNA binding"/>
    <property type="evidence" value="ECO:0007669"/>
    <property type="project" value="UniProtKB-KW"/>
</dbReference>
<dbReference type="SMART" id="SM00895">
    <property type="entry name" value="FCD"/>
    <property type="match status" value="1"/>
</dbReference>
<gene>
    <name evidence="5" type="ORF">JF922_15480</name>
</gene>
<feature type="domain" description="HTH gntR-type" evidence="4">
    <location>
        <begin position="10"/>
        <end position="77"/>
    </location>
</feature>
<dbReference type="SUPFAM" id="SSF48008">
    <property type="entry name" value="GntR ligand-binding domain-like"/>
    <property type="match status" value="1"/>
</dbReference>
<sequence>MPSVAIDTELDATARAVSTLRDMLVNRRLAPGQQLRQDSLAEQLGLSRSPLREALRILESEGFLWHQPNHGYFVTRLRSAEMHQIYLMRRLLETELLTSVRRPTPDEVRTLWQENELMRSSSAAGDLNSVLRGNLRFHFGIFSLSPLDMVARQVQRLWHLSEPYRSTYLWLPETQQRILTDHAAMISALAEGELDELVAIADRHRSAAQRSVVAFLRSEEGDKEP</sequence>
<dbReference type="InterPro" id="IPR036388">
    <property type="entry name" value="WH-like_DNA-bd_sf"/>
</dbReference>
<protein>
    <submittedName>
        <fullName evidence="5">GntR family transcriptional regulator</fullName>
    </submittedName>
</protein>
<dbReference type="Gene3D" id="1.10.10.10">
    <property type="entry name" value="Winged helix-like DNA-binding domain superfamily/Winged helix DNA-binding domain"/>
    <property type="match status" value="1"/>
</dbReference>
<reference evidence="5" key="1">
    <citation type="submission" date="2020-10" db="EMBL/GenBank/DDBJ databases">
        <title>Ca. Dormibacterota MAGs.</title>
        <authorList>
            <person name="Montgomery K."/>
        </authorList>
    </citation>
    <scope>NUCLEOTIDE SEQUENCE [LARGE SCALE GENOMIC DNA]</scope>
    <source>
        <strain evidence="5">SC8812_S17_10</strain>
    </source>
</reference>
<dbReference type="EMBL" id="JAEKNR010000155">
    <property type="protein sequence ID" value="MBJ7599465.1"/>
    <property type="molecule type" value="Genomic_DNA"/>
</dbReference>
<dbReference type="PANTHER" id="PTHR43537">
    <property type="entry name" value="TRANSCRIPTIONAL REGULATOR, GNTR FAMILY"/>
    <property type="match status" value="1"/>
</dbReference>
<dbReference type="Gene3D" id="1.20.120.530">
    <property type="entry name" value="GntR ligand-binding domain-like"/>
    <property type="match status" value="1"/>
</dbReference>
<dbReference type="PRINTS" id="PR00035">
    <property type="entry name" value="HTHGNTR"/>
</dbReference>
<dbReference type="PROSITE" id="PS50949">
    <property type="entry name" value="HTH_GNTR"/>
    <property type="match status" value="1"/>
</dbReference>
<keyword evidence="1" id="KW-0805">Transcription regulation</keyword>
<keyword evidence="6" id="KW-1185">Reference proteome</keyword>
<dbReference type="Pfam" id="PF07729">
    <property type="entry name" value="FCD"/>
    <property type="match status" value="1"/>
</dbReference>
<dbReference type="InterPro" id="IPR011711">
    <property type="entry name" value="GntR_C"/>
</dbReference>
<evidence type="ECO:0000256" key="2">
    <source>
        <dbReference type="ARBA" id="ARBA00023125"/>
    </source>
</evidence>
<proteinExistence type="predicted"/>
<dbReference type="InterPro" id="IPR000524">
    <property type="entry name" value="Tscrpt_reg_HTH_GntR"/>
</dbReference>
<evidence type="ECO:0000313" key="6">
    <source>
        <dbReference type="Proteomes" id="UP000612893"/>
    </source>
</evidence>
<keyword evidence="3" id="KW-0804">Transcription</keyword>
<keyword evidence="2" id="KW-0238">DNA-binding</keyword>
<dbReference type="AlphaFoldDB" id="A0A934N3R3"/>
<evidence type="ECO:0000256" key="3">
    <source>
        <dbReference type="ARBA" id="ARBA00023163"/>
    </source>
</evidence>
<dbReference type="InterPro" id="IPR036390">
    <property type="entry name" value="WH_DNA-bd_sf"/>
</dbReference>
<dbReference type="Pfam" id="PF00392">
    <property type="entry name" value="GntR"/>
    <property type="match status" value="1"/>
</dbReference>
<dbReference type="GO" id="GO:0003700">
    <property type="term" value="F:DNA-binding transcription factor activity"/>
    <property type="evidence" value="ECO:0007669"/>
    <property type="project" value="InterPro"/>
</dbReference>
<dbReference type="SMART" id="SM00345">
    <property type="entry name" value="HTH_GNTR"/>
    <property type="match status" value="1"/>
</dbReference>
<dbReference type="PANTHER" id="PTHR43537:SF5">
    <property type="entry name" value="UXU OPERON TRANSCRIPTIONAL REGULATOR"/>
    <property type="match status" value="1"/>
</dbReference>
<name>A0A934N3R3_9BACT</name>